<dbReference type="GO" id="GO:0005634">
    <property type="term" value="C:nucleus"/>
    <property type="evidence" value="ECO:0007669"/>
    <property type="project" value="TreeGrafter"/>
</dbReference>
<dbReference type="InterPro" id="IPR039353">
    <property type="entry name" value="TF_Adf1"/>
</dbReference>
<keyword evidence="3" id="KW-1185">Reference proteome</keyword>
<protein>
    <submittedName>
        <fullName evidence="4">MADF domain-containing protein</fullName>
    </submittedName>
</protein>
<dbReference type="Pfam" id="PF10545">
    <property type="entry name" value="MADF_DNA_bdg"/>
    <property type="match status" value="1"/>
</dbReference>
<dbReference type="PROSITE" id="PS51029">
    <property type="entry name" value="MADF"/>
    <property type="match status" value="1"/>
</dbReference>
<accession>A0A0N5ARP1</accession>
<evidence type="ECO:0000259" key="2">
    <source>
        <dbReference type="PROSITE" id="PS51029"/>
    </source>
</evidence>
<reference evidence="4" key="1">
    <citation type="submission" date="2016-04" db="UniProtKB">
        <authorList>
            <consortium name="WormBaseParasite"/>
        </authorList>
    </citation>
    <scope>IDENTIFICATION</scope>
</reference>
<evidence type="ECO:0000256" key="1">
    <source>
        <dbReference type="SAM" id="MobiDB-lite"/>
    </source>
</evidence>
<dbReference type="AlphaFoldDB" id="A0A0N5ARP1"/>
<organism evidence="3 4">
    <name type="scientific">Syphacia muris</name>
    <dbReference type="NCBI Taxonomy" id="451379"/>
    <lineage>
        <taxon>Eukaryota</taxon>
        <taxon>Metazoa</taxon>
        <taxon>Ecdysozoa</taxon>
        <taxon>Nematoda</taxon>
        <taxon>Chromadorea</taxon>
        <taxon>Rhabditida</taxon>
        <taxon>Spirurina</taxon>
        <taxon>Oxyuridomorpha</taxon>
        <taxon>Oxyuroidea</taxon>
        <taxon>Oxyuridae</taxon>
        <taxon>Syphacia</taxon>
    </lineage>
</organism>
<dbReference type="Proteomes" id="UP000046393">
    <property type="component" value="Unplaced"/>
</dbReference>
<name>A0A0N5ARP1_9BILA</name>
<dbReference type="WBParaSite" id="SMUV_0000743201-mRNA-1">
    <property type="protein sequence ID" value="SMUV_0000743201-mRNA-1"/>
    <property type="gene ID" value="SMUV_0000743201"/>
</dbReference>
<dbReference type="PANTHER" id="PTHR12243:SF67">
    <property type="entry name" value="COREPRESSOR OF PANGOLIN, ISOFORM A-RELATED"/>
    <property type="match status" value="1"/>
</dbReference>
<dbReference type="GO" id="GO:0006357">
    <property type="term" value="P:regulation of transcription by RNA polymerase II"/>
    <property type="evidence" value="ECO:0007669"/>
    <property type="project" value="TreeGrafter"/>
</dbReference>
<feature type="domain" description="MADF" evidence="2">
    <location>
        <begin position="34"/>
        <end position="126"/>
    </location>
</feature>
<feature type="region of interest" description="Disordered" evidence="1">
    <location>
        <begin position="1"/>
        <end position="24"/>
    </location>
</feature>
<dbReference type="GO" id="GO:0005667">
    <property type="term" value="C:transcription regulator complex"/>
    <property type="evidence" value="ECO:0007669"/>
    <property type="project" value="TreeGrafter"/>
</dbReference>
<feature type="compositionally biased region" description="Basic and acidic residues" evidence="1">
    <location>
        <begin position="8"/>
        <end position="24"/>
    </location>
</feature>
<dbReference type="SMART" id="SM00595">
    <property type="entry name" value="MADF"/>
    <property type="match status" value="1"/>
</dbReference>
<evidence type="ECO:0000313" key="4">
    <source>
        <dbReference type="WBParaSite" id="SMUV_0000743201-mRNA-1"/>
    </source>
</evidence>
<sequence length="195" mass="22401">MYPLNNENLDHDRQLQRTGDHQKGGKINDDLRYLIIEQVAQRPAIWDHGRAPKCLGRRKDHFIEIAALLSTDDNVLSCYDVEKQWKNLKDTYIKTRKKLVIDEGGCIVPPRWKFFSAMMFLDQLGTDAANSSNTNQLPLHVKRSSRSKRLQIRKQLAPELPSDSGDNFPKSVLLNKNTSTNFSTTYADDEYTAFC</sequence>
<dbReference type="PANTHER" id="PTHR12243">
    <property type="entry name" value="MADF DOMAIN TRANSCRIPTION FACTOR"/>
    <property type="match status" value="1"/>
</dbReference>
<dbReference type="InterPro" id="IPR006578">
    <property type="entry name" value="MADF-dom"/>
</dbReference>
<evidence type="ECO:0000313" key="3">
    <source>
        <dbReference type="Proteomes" id="UP000046393"/>
    </source>
</evidence>
<proteinExistence type="predicted"/>
<dbReference type="STRING" id="451379.A0A0N5ARP1"/>